<name>A0A0U4WLN8_9BACL</name>
<dbReference type="InterPro" id="IPR011701">
    <property type="entry name" value="MFS"/>
</dbReference>
<dbReference type="GO" id="GO:0005886">
    <property type="term" value="C:plasma membrane"/>
    <property type="evidence" value="ECO:0007669"/>
    <property type="project" value="UniProtKB-SubCell"/>
</dbReference>
<keyword evidence="3" id="KW-0812">Transmembrane</keyword>
<reference evidence="6 7" key="1">
    <citation type="submission" date="2015-12" db="EMBL/GenBank/DDBJ databases">
        <title>Genome sequence of Aneurinibacillus soli.</title>
        <authorList>
            <person name="Lee J.S."/>
            <person name="Lee K.C."/>
            <person name="Kim K.K."/>
            <person name="Lee B.W."/>
        </authorList>
    </citation>
    <scope>NUCLEOTIDE SEQUENCE [LARGE SCALE GENOMIC DNA]</scope>
    <source>
        <strain evidence="6 7">CB4</strain>
    </source>
</reference>
<gene>
    <name evidence="6" type="primary">yfmO</name>
    <name evidence="6" type="ORF">CB4_03494</name>
</gene>
<keyword evidence="7" id="KW-1185">Reference proteome</keyword>
<dbReference type="PRINTS" id="PR01035">
    <property type="entry name" value="TCRTETA"/>
</dbReference>
<dbReference type="InterPro" id="IPR036259">
    <property type="entry name" value="MFS_trans_sf"/>
</dbReference>
<sequence length="385" mass="41911">MKVQQANSSSRSMYITIFSTFLAFMGMGVVDPILPVIGEEIGALPWQVEMLFTAYIFTMAFTMIPAGISAGRFGEKRIMIIGMAIVSLFSLLCALSHTIPELSWFRAGWGFGNAMFFATAMTLLIELSPNAGRAVGFFEAAVGLGMAAGPLVGGLLGQMNWRYPFAITSLLVFFAFLLTTFFVKQLPRPANKKVHGLAELAHLLKYRPFLMVALSGMLYYFGFFTVLAYSPLMLHLSVVQLGLVFFGWGLLLAYGSAKLAHKVEEHVSPRTALAYSLGAFALILLGIFVIPNHAVQTALIVVSGLVCGMCNALFTAYSMEISPYERSITSSAFNFMRWLGAAVAPVASGLIAHQIGMVYPYVIAFVLVIVAIVPFIVRNQRTAQA</sequence>
<evidence type="ECO:0000256" key="4">
    <source>
        <dbReference type="ARBA" id="ARBA00022989"/>
    </source>
</evidence>
<dbReference type="Proteomes" id="UP000217696">
    <property type="component" value="Chromosome"/>
</dbReference>
<dbReference type="EMBL" id="AP017312">
    <property type="protein sequence ID" value="BAU29307.1"/>
    <property type="molecule type" value="Genomic_DNA"/>
</dbReference>
<evidence type="ECO:0000313" key="6">
    <source>
        <dbReference type="EMBL" id="BAU29307.1"/>
    </source>
</evidence>
<dbReference type="AlphaFoldDB" id="A0A0U4WLN8"/>
<dbReference type="CDD" id="cd17474">
    <property type="entry name" value="MFS_YfmO_like"/>
    <property type="match status" value="1"/>
</dbReference>
<dbReference type="InterPro" id="IPR001958">
    <property type="entry name" value="Tet-R_TetA/multi-R_MdtG-like"/>
</dbReference>
<dbReference type="Gene3D" id="1.20.1250.20">
    <property type="entry name" value="MFS general substrate transporter like domains"/>
    <property type="match status" value="1"/>
</dbReference>
<keyword evidence="4" id="KW-1133">Transmembrane helix</keyword>
<organism evidence="6 7">
    <name type="scientific">Aneurinibacillus soli</name>
    <dbReference type="NCBI Taxonomy" id="1500254"/>
    <lineage>
        <taxon>Bacteria</taxon>
        <taxon>Bacillati</taxon>
        <taxon>Bacillota</taxon>
        <taxon>Bacilli</taxon>
        <taxon>Bacillales</taxon>
        <taxon>Paenibacillaceae</taxon>
        <taxon>Aneurinibacillus group</taxon>
        <taxon>Aneurinibacillus</taxon>
    </lineage>
</organism>
<evidence type="ECO:0000256" key="3">
    <source>
        <dbReference type="ARBA" id="ARBA00022692"/>
    </source>
</evidence>
<dbReference type="Pfam" id="PF07690">
    <property type="entry name" value="MFS_1"/>
    <property type="match status" value="1"/>
</dbReference>
<dbReference type="RefSeq" id="WP_096466993.1">
    <property type="nucleotide sequence ID" value="NZ_AP017312.1"/>
</dbReference>
<dbReference type="SUPFAM" id="SSF103473">
    <property type="entry name" value="MFS general substrate transporter"/>
    <property type="match status" value="1"/>
</dbReference>
<evidence type="ECO:0000256" key="5">
    <source>
        <dbReference type="ARBA" id="ARBA00023136"/>
    </source>
</evidence>
<comment type="subcellular location">
    <subcellularLocation>
        <location evidence="1">Cell membrane</location>
        <topology evidence="1">Multi-pass membrane protein</topology>
    </subcellularLocation>
</comment>
<proteinExistence type="predicted"/>
<dbReference type="InterPro" id="IPR053200">
    <property type="entry name" value="YfmO-like"/>
</dbReference>
<dbReference type="InterPro" id="IPR020846">
    <property type="entry name" value="MFS_dom"/>
</dbReference>
<dbReference type="PROSITE" id="PS50850">
    <property type="entry name" value="MFS"/>
    <property type="match status" value="1"/>
</dbReference>
<accession>A0A0U4WLN8</accession>
<protein>
    <submittedName>
        <fullName evidence="6">Multidrug efflux protein YfmO</fullName>
    </submittedName>
</protein>
<evidence type="ECO:0000256" key="1">
    <source>
        <dbReference type="ARBA" id="ARBA00004651"/>
    </source>
</evidence>
<dbReference type="PANTHER" id="PTHR43683:SF1">
    <property type="entry name" value="MULTIDRUG EFFLUX PROTEIN YFMO"/>
    <property type="match status" value="1"/>
</dbReference>
<dbReference type="GO" id="GO:0022857">
    <property type="term" value="F:transmembrane transporter activity"/>
    <property type="evidence" value="ECO:0007669"/>
    <property type="project" value="InterPro"/>
</dbReference>
<evidence type="ECO:0000256" key="2">
    <source>
        <dbReference type="ARBA" id="ARBA00022448"/>
    </source>
</evidence>
<keyword evidence="5" id="KW-0472">Membrane</keyword>
<dbReference type="KEGG" id="asoc:CB4_03494"/>
<evidence type="ECO:0000313" key="7">
    <source>
        <dbReference type="Proteomes" id="UP000217696"/>
    </source>
</evidence>
<dbReference type="PANTHER" id="PTHR43683">
    <property type="entry name" value="MULTIDRUG EFFLUX PROTEIN YFMO"/>
    <property type="match status" value="1"/>
</dbReference>
<keyword evidence="2" id="KW-0813">Transport</keyword>